<evidence type="ECO:0000313" key="5">
    <source>
        <dbReference type="Proteomes" id="UP000230390"/>
    </source>
</evidence>
<dbReference type="Proteomes" id="UP000230390">
    <property type="component" value="Unassembled WGS sequence"/>
</dbReference>
<dbReference type="InterPro" id="IPR003593">
    <property type="entry name" value="AAA+_ATPase"/>
</dbReference>
<dbReference type="PANTHER" id="PTHR32071:SF77">
    <property type="entry name" value="TRANSCRIPTIONAL REGULATORY PROTEIN"/>
    <property type="match status" value="1"/>
</dbReference>
<dbReference type="SMART" id="SM00382">
    <property type="entry name" value="AAA"/>
    <property type="match status" value="1"/>
</dbReference>
<dbReference type="GO" id="GO:0006355">
    <property type="term" value="P:regulation of DNA-templated transcription"/>
    <property type="evidence" value="ECO:0007669"/>
    <property type="project" value="InterPro"/>
</dbReference>
<dbReference type="InterPro" id="IPR029016">
    <property type="entry name" value="GAF-like_dom_sf"/>
</dbReference>
<dbReference type="Pfam" id="PF00158">
    <property type="entry name" value="Sigma54_activat"/>
    <property type="match status" value="1"/>
</dbReference>
<keyword evidence="2" id="KW-0067">ATP-binding</keyword>
<proteinExistence type="predicted"/>
<dbReference type="PROSITE" id="PS00676">
    <property type="entry name" value="SIGMA54_INTERACT_2"/>
    <property type="match status" value="1"/>
</dbReference>
<dbReference type="InterPro" id="IPR002078">
    <property type="entry name" value="Sigma_54_int"/>
</dbReference>
<evidence type="ECO:0000259" key="3">
    <source>
        <dbReference type="PROSITE" id="PS50045"/>
    </source>
</evidence>
<dbReference type="GO" id="GO:0005524">
    <property type="term" value="F:ATP binding"/>
    <property type="evidence" value="ECO:0007669"/>
    <property type="project" value="UniProtKB-KW"/>
</dbReference>
<feature type="domain" description="Sigma-54 factor interaction" evidence="3">
    <location>
        <begin position="331"/>
        <end position="435"/>
    </location>
</feature>
<dbReference type="SUPFAM" id="SSF52540">
    <property type="entry name" value="P-loop containing nucleoside triphosphate hydrolases"/>
    <property type="match status" value="1"/>
</dbReference>
<sequence>MREMTSSPGAVVRARELFFNEGTLPQGLVQEAVLRSWQRCAQRGRDAGEAIEFNHVSRSALSASAERNRRLIMASESPILRLADAMKGVGYGILVTDREGACVAVHGPIDSCGKMLRQALRPGIDLSETAVATNAMALAMAEGRPIGLCGPEHFFSQNQTFQCVAAPIFDASGALAGSIDITRDTGAPRFGAVSLILNCAAAIETALFLQTPAHCLVTLSWNIDAVISTPPAIVAFGADGEVLAVSRGARDLLELGAILAKLRFQDLFHGSYAHFLDQASQSNRGSPLTLQSGLRIFARALVVKRGEVAAVRADAAGKQVQLPEFGDEGCQAALHRATRALGADLPVLLRGETGTGKEVAARALHANSARRRGNFIAINCGAIPRDLIEGELFGYADGAYTGARRGGARGRIEEANGGTLFLDEIGDMPLELQTRADPRQHQQLRRIEGAGGQDHFLRGANLAQLSLPEKFNAGSPLAGQRDFLHFGLGQHRQVRPIHGRVQIVRRHIQPPPVLDARVGDRAAAGSFHHGAVVIGERRNSHRRSSFHHGRRDWVRIVRGLYPHIAALSAVGGIGRTLPVFDALVDGQHVLVIP</sequence>
<keyword evidence="1" id="KW-0547">Nucleotide-binding</keyword>
<organism evidence="4 5">
    <name type="scientific">Massilia eurypsychrophila</name>
    <dbReference type="NCBI Taxonomy" id="1485217"/>
    <lineage>
        <taxon>Bacteria</taxon>
        <taxon>Pseudomonadati</taxon>
        <taxon>Pseudomonadota</taxon>
        <taxon>Betaproteobacteria</taxon>
        <taxon>Burkholderiales</taxon>
        <taxon>Oxalobacteraceae</taxon>
        <taxon>Telluria group</taxon>
        <taxon>Massilia</taxon>
    </lineage>
</organism>
<dbReference type="InterPro" id="IPR027417">
    <property type="entry name" value="P-loop_NTPase"/>
</dbReference>
<dbReference type="AlphaFoldDB" id="A0A2G8TBZ1"/>
<keyword evidence="5" id="KW-1185">Reference proteome</keyword>
<reference evidence="4 5" key="1">
    <citation type="submission" date="2017-10" db="EMBL/GenBank/DDBJ databases">
        <title>Massilia psychrophilum sp. nov., a novel purple-pigmented bacterium isolated from Tianshan glacier, Xinjiang Municipality, China.</title>
        <authorList>
            <person name="Wang H."/>
        </authorList>
    </citation>
    <scope>NUCLEOTIDE SEQUENCE [LARGE SCALE GENOMIC DNA]</scope>
    <source>
        <strain evidence="4 5">JCM 30074</strain>
    </source>
</reference>
<evidence type="ECO:0000256" key="2">
    <source>
        <dbReference type="ARBA" id="ARBA00022840"/>
    </source>
</evidence>
<evidence type="ECO:0000256" key="1">
    <source>
        <dbReference type="ARBA" id="ARBA00022741"/>
    </source>
</evidence>
<name>A0A2G8TBZ1_9BURK</name>
<accession>A0A2G8TBZ1</accession>
<evidence type="ECO:0000313" key="4">
    <source>
        <dbReference type="EMBL" id="PIL43577.1"/>
    </source>
</evidence>
<comment type="caution">
    <text evidence="4">The sequence shown here is derived from an EMBL/GenBank/DDBJ whole genome shotgun (WGS) entry which is preliminary data.</text>
</comment>
<gene>
    <name evidence="4" type="ORF">CR105_18445</name>
</gene>
<dbReference type="CDD" id="cd00009">
    <property type="entry name" value="AAA"/>
    <property type="match status" value="1"/>
</dbReference>
<dbReference type="Gene3D" id="3.40.50.300">
    <property type="entry name" value="P-loop containing nucleotide triphosphate hydrolases"/>
    <property type="match status" value="1"/>
</dbReference>
<dbReference type="EMBL" id="PDOC01000013">
    <property type="protein sequence ID" value="PIL43577.1"/>
    <property type="molecule type" value="Genomic_DNA"/>
</dbReference>
<dbReference type="PROSITE" id="PS50045">
    <property type="entry name" value="SIGMA54_INTERACT_4"/>
    <property type="match status" value="1"/>
</dbReference>
<dbReference type="Gene3D" id="3.30.450.40">
    <property type="match status" value="1"/>
</dbReference>
<dbReference type="InterPro" id="IPR025943">
    <property type="entry name" value="Sigma_54_int_dom_ATP-bd_2"/>
</dbReference>
<protein>
    <submittedName>
        <fullName evidence="4">Sigma-54-dependent Fis family transcriptional regulator</fullName>
    </submittedName>
</protein>
<dbReference type="PANTHER" id="PTHR32071">
    <property type="entry name" value="TRANSCRIPTIONAL REGULATORY PROTEIN"/>
    <property type="match status" value="1"/>
</dbReference>